<protein>
    <submittedName>
        <fullName evidence="2">Uncharacterized protein</fullName>
    </submittedName>
</protein>
<proteinExistence type="predicted"/>
<accession>A0A8H5I0Z2</accession>
<dbReference type="OrthoDB" id="2573559at2759"/>
<keyword evidence="3" id="KW-1185">Reference proteome</keyword>
<evidence type="ECO:0000313" key="2">
    <source>
        <dbReference type="EMBL" id="KAF5393254.1"/>
    </source>
</evidence>
<dbReference type="AlphaFoldDB" id="A0A8H5I0Z2"/>
<name>A0A8H5I0Z2_9AGAR</name>
<feature type="region of interest" description="Disordered" evidence="1">
    <location>
        <begin position="670"/>
        <end position="716"/>
    </location>
</feature>
<gene>
    <name evidence="2" type="ORF">D9757_000762</name>
</gene>
<comment type="caution">
    <text evidence="2">The sequence shown here is derived from an EMBL/GenBank/DDBJ whole genome shotgun (WGS) entry which is preliminary data.</text>
</comment>
<dbReference type="EMBL" id="JAACJN010000002">
    <property type="protein sequence ID" value="KAF5393254.1"/>
    <property type="molecule type" value="Genomic_DNA"/>
</dbReference>
<feature type="compositionally biased region" description="Polar residues" evidence="1">
    <location>
        <begin position="670"/>
        <end position="692"/>
    </location>
</feature>
<evidence type="ECO:0000313" key="3">
    <source>
        <dbReference type="Proteomes" id="UP000518752"/>
    </source>
</evidence>
<feature type="compositionally biased region" description="Basic residues" evidence="1">
    <location>
        <begin position="696"/>
        <end position="707"/>
    </location>
</feature>
<feature type="region of interest" description="Disordered" evidence="1">
    <location>
        <begin position="510"/>
        <end position="536"/>
    </location>
</feature>
<dbReference type="Proteomes" id="UP000518752">
    <property type="component" value="Unassembled WGS sequence"/>
</dbReference>
<reference evidence="2 3" key="1">
    <citation type="journal article" date="2020" name="ISME J.">
        <title>Uncovering the hidden diversity of litter-decomposition mechanisms in mushroom-forming fungi.</title>
        <authorList>
            <person name="Floudas D."/>
            <person name="Bentzer J."/>
            <person name="Ahren D."/>
            <person name="Johansson T."/>
            <person name="Persson P."/>
            <person name="Tunlid A."/>
        </authorList>
    </citation>
    <scope>NUCLEOTIDE SEQUENCE [LARGE SCALE GENOMIC DNA]</scope>
    <source>
        <strain evidence="2 3">CBS 406.79</strain>
    </source>
</reference>
<evidence type="ECO:0000256" key="1">
    <source>
        <dbReference type="SAM" id="MobiDB-lite"/>
    </source>
</evidence>
<sequence length="716" mass="78676">MDGQSSVMYIDRAVQTEPPRHLTRLDNAKFSILHDPEGTVFSPLTISKRDHQLSQLSYSKTLPSNFPPKRIVSLPETSPPSRIKLDTVRDRIVSMSEQHKTSLAPSEDNSVSSDCFESSIDASQAQDDVIGVANSNSARSRFRHSLVFPQTPSPPSSPESVMIIGNNVQVPNSFLRQKASKLVDVNDSAWMTWSSSPPRPIPALHGPLSLPYARCPSGAEGTINDGEDITRTIWGLGNDISSKGDHSSGIYLKYIAPPSAKEDRLSPAFSPGLTRFTHLPQRQSKTSRDLPENGALHVRVSSIISGIDVPRVSQDLSEFKVAKSGDLVQGLGLVWSGSDRVTVEPDSPVRLKASAPEFVPSGQLYRQSPFRIPVDPLTRPYRITPQPALPTIDLSCLSNPHLENQTPHLESPKSTSTTWTPYLPTPLPLHTERLVDVWNSDEAIGELRRFVSDRVGQQNLSPFELKQISELIRTIHLITPAHADYGYGITSPDFIPSHASPTLDVELHRPCSSPERPGNLTLSPKASHVGSRPYPQPRSVPFARLIQRQLTVVPEEPNHIPKQFLVSPRIGRTAFGGNADAYKPYFAHSATQQQISRLPDISNQASGASSRPHNSRDEHFTASTLEADEYVSRSSLASRNRIIRTLMQDTVVSDTRDRQRKAVRLSLSSGASFGKENSGTVNAESNTIMNSSGKDRSRKKFKPKKPGHSAAGCTHI</sequence>
<organism evidence="2 3">
    <name type="scientific">Collybiopsis confluens</name>
    <dbReference type="NCBI Taxonomy" id="2823264"/>
    <lineage>
        <taxon>Eukaryota</taxon>
        <taxon>Fungi</taxon>
        <taxon>Dikarya</taxon>
        <taxon>Basidiomycota</taxon>
        <taxon>Agaricomycotina</taxon>
        <taxon>Agaricomycetes</taxon>
        <taxon>Agaricomycetidae</taxon>
        <taxon>Agaricales</taxon>
        <taxon>Marasmiineae</taxon>
        <taxon>Omphalotaceae</taxon>
        <taxon>Collybiopsis</taxon>
    </lineage>
</organism>